<accession>A0A0B2SSN0</accession>
<reference evidence="2" key="1">
    <citation type="submission" date="2014-07" db="EMBL/GenBank/DDBJ databases">
        <title>Identification of a novel salt tolerance gene in wild soybean by whole-genome sequencing.</title>
        <authorList>
            <person name="Lam H.-M."/>
            <person name="Qi X."/>
            <person name="Li M.-W."/>
            <person name="Liu X."/>
            <person name="Xie M."/>
            <person name="Ni M."/>
            <person name="Xu X."/>
        </authorList>
    </citation>
    <scope>NUCLEOTIDE SEQUENCE [LARGE SCALE GENOMIC DNA]</scope>
    <source>
        <tissue evidence="2">Root</tissue>
    </source>
</reference>
<proteinExistence type="predicted"/>
<dbReference type="EMBL" id="KN640579">
    <property type="protein sequence ID" value="KHN47534.1"/>
    <property type="molecule type" value="Genomic_DNA"/>
</dbReference>
<organism evidence="2">
    <name type="scientific">Glycine soja</name>
    <name type="common">Wild soybean</name>
    <dbReference type="NCBI Taxonomy" id="3848"/>
    <lineage>
        <taxon>Eukaryota</taxon>
        <taxon>Viridiplantae</taxon>
        <taxon>Streptophyta</taxon>
        <taxon>Embryophyta</taxon>
        <taxon>Tracheophyta</taxon>
        <taxon>Spermatophyta</taxon>
        <taxon>Magnoliopsida</taxon>
        <taxon>eudicotyledons</taxon>
        <taxon>Gunneridae</taxon>
        <taxon>Pentapetalae</taxon>
        <taxon>rosids</taxon>
        <taxon>fabids</taxon>
        <taxon>Fabales</taxon>
        <taxon>Fabaceae</taxon>
        <taxon>Papilionoideae</taxon>
        <taxon>50 kb inversion clade</taxon>
        <taxon>NPAAA clade</taxon>
        <taxon>indigoferoid/millettioid clade</taxon>
        <taxon>Phaseoleae</taxon>
        <taxon>Glycine</taxon>
        <taxon>Glycine subgen. Soja</taxon>
    </lineage>
</organism>
<protein>
    <submittedName>
        <fullName evidence="2">Uncharacterized protein</fullName>
    </submittedName>
</protein>
<gene>
    <name evidence="2" type="ORF">glysoja_040069</name>
</gene>
<dbReference type="AlphaFoldDB" id="A0A0B2SSN0"/>
<evidence type="ECO:0000256" key="1">
    <source>
        <dbReference type="SAM" id="MobiDB-lite"/>
    </source>
</evidence>
<name>A0A0B2SSN0_GLYSO</name>
<feature type="compositionally biased region" description="Basic and acidic residues" evidence="1">
    <location>
        <begin position="37"/>
        <end position="46"/>
    </location>
</feature>
<dbReference type="Proteomes" id="UP000053555">
    <property type="component" value="Unassembled WGS sequence"/>
</dbReference>
<evidence type="ECO:0000313" key="2">
    <source>
        <dbReference type="EMBL" id="KHN47534.1"/>
    </source>
</evidence>
<feature type="region of interest" description="Disordered" evidence="1">
    <location>
        <begin position="35"/>
        <end position="66"/>
    </location>
</feature>
<sequence>MLTQPSLTLHSVVVQAEQEEKKKWLECQQFPCKRRKDVPFPKHESTTNKQTNKRSHNQKPILEAPK</sequence>